<dbReference type="SUPFAM" id="SSF53613">
    <property type="entry name" value="Ribokinase-like"/>
    <property type="match status" value="1"/>
</dbReference>
<organism evidence="7 8">
    <name type="scientific">Natronoglycomyces albus</name>
    <dbReference type="NCBI Taxonomy" id="2811108"/>
    <lineage>
        <taxon>Bacteria</taxon>
        <taxon>Bacillati</taxon>
        <taxon>Actinomycetota</taxon>
        <taxon>Actinomycetes</taxon>
        <taxon>Glycomycetales</taxon>
        <taxon>Glycomycetaceae</taxon>
        <taxon>Natronoglycomyces</taxon>
    </lineage>
</organism>
<protein>
    <submittedName>
        <fullName evidence="7">Carbohydrate kinase</fullName>
    </submittedName>
</protein>
<keyword evidence="8" id="KW-1185">Reference proteome</keyword>
<sequence length="298" mass="31906">MILVAGENLIDLVPESGGLLRPTCGGGPANTAVACARRGIPIGLIGPVGGDVFGQKTWERFVRTGVKRTYLQRTDLPTSMALAMVDDKGQAIYDFWTTGTAAFAWEGTEPPRADQDDIDSIHFGSLAAYLEPSASIIENWINRSRQHVPISFDPNIRLAAMGEIEKVRERTERLVGLSHIVRASEDDLVTLYPTETIKSIAQRWLEAGPHLVVVSLGSSGAVAFHRKFTLTEAAPQVRVADTIGAGDAFTSGLLGWLTSAGWMSLDRTGAWGNPTVVQAALKYACHVAAEACLVPGAP</sequence>
<dbReference type="EMBL" id="CP070496">
    <property type="protein sequence ID" value="QSB04639.1"/>
    <property type="molecule type" value="Genomic_DNA"/>
</dbReference>
<keyword evidence="5" id="KW-0067">ATP-binding</keyword>
<dbReference type="Pfam" id="PF00294">
    <property type="entry name" value="PfkB"/>
    <property type="match status" value="1"/>
</dbReference>
<evidence type="ECO:0000313" key="8">
    <source>
        <dbReference type="Proteomes" id="UP000662939"/>
    </source>
</evidence>
<accession>A0A895XML4</accession>
<dbReference type="GO" id="GO:0005524">
    <property type="term" value="F:ATP binding"/>
    <property type="evidence" value="ECO:0007669"/>
    <property type="project" value="UniProtKB-KW"/>
</dbReference>
<dbReference type="PROSITE" id="PS00583">
    <property type="entry name" value="PFKB_KINASES_1"/>
    <property type="match status" value="1"/>
</dbReference>
<dbReference type="KEGG" id="nav:JQS30_12775"/>
<keyword evidence="4 7" id="KW-0418">Kinase</keyword>
<proteinExistence type="inferred from homology"/>
<name>A0A895XML4_9ACTN</name>
<comment type="similarity">
    <text evidence="1">Belongs to the carbohydrate kinase PfkB family.</text>
</comment>
<dbReference type="AlphaFoldDB" id="A0A895XML4"/>
<keyword evidence="2" id="KW-0808">Transferase</keyword>
<evidence type="ECO:0000256" key="5">
    <source>
        <dbReference type="ARBA" id="ARBA00022840"/>
    </source>
</evidence>
<evidence type="ECO:0000259" key="6">
    <source>
        <dbReference type="Pfam" id="PF00294"/>
    </source>
</evidence>
<evidence type="ECO:0000256" key="3">
    <source>
        <dbReference type="ARBA" id="ARBA00022741"/>
    </source>
</evidence>
<dbReference type="InterPro" id="IPR050306">
    <property type="entry name" value="PfkB_Carbo_kinase"/>
</dbReference>
<feature type="domain" description="Carbohydrate kinase PfkB" evidence="6">
    <location>
        <begin position="23"/>
        <end position="297"/>
    </location>
</feature>
<dbReference type="GO" id="GO:0016301">
    <property type="term" value="F:kinase activity"/>
    <property type="evidence" value="ECO:0007669"/>
    <property type="project" value="UniProtKB-KW"/>
</dbReference>
<dbReference type="Proteomes" id="UP000662939">
    <property type="component" value="Chromosome"/>
</dbReference>
<dbReference type="InterPro" id="IPR002173">
    <property type="entry name" value="Carboh/pur_kinase_PfkB_CS"/>
</dbReference>
<dbReference type="Gene3D" id="3.40.1190.20">
    <property type="match status" value="1"/>
</dbReference>
<dbReference type="InterPro" id="IPR011611">
    <property type="entry name" value="PfkB_dom"/>
</dbReference>
<dbReference type="CDD" id="cd01167">
    <property type="entry name" value="bac_FRK"/>
    <property type="match status" value="1"/>
</dbReference>
<dbReference type="InterPro" id="IPR029056">
    <property type="entry name" value="Ribokinase-like"/>
</dbReference>
<reference evidence="7" key="1">
    <citation type="submission" date="2021-02" db="EMBL/GenBank/DDBJ databases">
        <title>Natronoglycomyces albus gen. nov., sp. nov, a haloalkaliphilic actinobacterium from a soda solonchak soil.</title>
        <authorList>
            <person name="Sorokin D.Y."/>
            <person name="Khijniak T.V."/>
            <person name="Zakharycheva A.P."/>
            <person name="Boueva O.V."/>
            <person name="Ariskina E.V."/>
            <person name="Hahnke R.L."/>
            <person name="Bunk B."/>
            <person name="Sproer C."/>
            <person name="Schumann P."/>
            <person name="Evtushenko L.I."/>
            <person name="Kublanov I.V."/>
        </authorList>
    </citation>
    <scope>NUCLEOTIDE SEQUENCE</scope>
    <source>
        <strain evidence="7">DSM 106290</strain>
    </source>
</reference>
<dbReference type="PROSITE" id="PS00584">
    <property type="entry name" value="PFKB_KINASES_2"/>
    <property type="match status" value="1"/>
</dbReference>
<evidence type="ECO:0000313" key="7">
    <source>
        <dbReference type="EMBL" id="QSB04639.1"/>
    </source>
</evidence>
<dbReference type="PANTHER" id="PTHR43085">
    <property type="entry name" value="HEXOKINASE FAMILY MEMBER"/>
    <property type="match status" value="1"/>
</dbReference>
<evidence type="ECO:0000256" key="4">
    <source>
        <dbReference type="ARBA" id="ARBA00022777"/>
    </source>
</evidence>
<gene>
    <name evidence="7" type="ORF">JQS30_12775</name>
</gene>
<dbReference type="PANTHER" id="PTHR43085:SF1">
    <property type="entry name" value="PSEUDOURIDINE KINASE-RELATED"/>
    <property type="match status" value="1"/>
</dbReference>
<keyword evidence="3" id="KW-0547">Nucleotide-binding</keyword>
<evidence type="ECO:0000256" key="1">
    <source>
        <dbReference type="ARBA" id="ARBA00010688"/>
    </source>
</evidence>
<evidence type="ECO:0000256" key="2">
    <source>
        <dbReference type="ARBA" id="ARBA00022679"/>
    </source>
</evidence>